<protein>
    <recommendedName>
        <fullName evidence="1">Prion-inhibition and propagation HeLo domain-containing protein</fullName>
    </recommendedName>
</protein>
<sequence length="175" mass="19579">MLLFINRTVRSILLQASTKCQMDPASASGLAVGVVSLAFDVFDRSVKLFRFVSFMVDMPERCRLQLMIEYNRLLAWGDAVGLVDSPDSAHVASCLGTNAIELSSIIAHIGWLLEQFNDINSRWEGEVLRSQAHRLLSTEDQAGRIDFSQQVSSSAAQYESNRAKHSYLKRVDRVV</sequence>
<name>A0AAE0TMU5_9PEZI</name>
<feature type="domain" description="Prion-inhibition and propagation HeLo" evidence="1">
    <location>
        <begin position="29"/>
        <end position="169"/>
    </location>
</feature>
<dbReference type="InterPro" id="IPR029498">
    <property type="entry name" value="HeLo_dom"/>
</dbReference>
<dbReference type="Pfam" id="PF14479">
    <property type="entry name" value="HeLo"/>
    <property type="match status" value="1"/>
</dbReference>
<dbReference type="AlphaFoldDB" id="A0AAE0TMU5"/>
<proteinExistence type="predicted"/>
<organism evidence="2 3">
    <name type="scientific">Recurvomyces mirabilis</name>
    <dbReference type="NCBI Taxonomy" id="574656"/>
    <lineage>
        <taxon>Eukaryota</taxon>
        <taxon>Fungi</taxon>
        <taxon>Dikarya</taxon>
        <taxon>Ascomycota</taxon>
        <taxon>Pezizomycotina</taxon>
        <taxon>Dothideomycetes</taxon>
        <taxon>Dothideomycetidae</taxon>
        <taxon>Mycosphaerellales</taxon>
        <taxon>Teratosphaeriaceae</taxon>
        <taxon>Recurvomyces</taxon>
    </lineage>
</organism>
<keyword evidence="3" id="KW-1185">Reference proteome</keyword>
<evidence type="ECO:0000313" key="2">
    <source>
        <dbReference type="EMBL" id="KAK3670019.1"/>
    </source>
</evidence>
<comment type="caution">
    <text evidence="2">The sequence shown here is derived from an EMBL/GenBank/DDBJ whole genome shotgun (WGS) entry which is preliminary data.</text>
</comment>
<accession>A0AAE0TMU5</accession>
<dbReference type="EMBL" id="JAUTXT010000065">
    <property type="protein sequence ID" value="KAK3670019.1"/>
    <property type="molecule type" value="Genomic_DNA"/>
</dbReference>
<evidence type="ECO:0000313" key="3">
    <source>
        <dbReference type="Proteomes" id="UP001274830"/>
    </source>
</evidence>
<gene>
    <name evidence="2" type="ORF">LTR78_010118</name>
</gene>
<dbReference type="Gene3D" id="1.20.120.1020">
    <property type="entry name" value="Prion-inhibition and propagation, HeLo domain"/>
    <property type="match status" value="1"/>
</dbReference>
<dbReference type="InterPro" id="IPR038305">
    <property type="entry name" value="HeLo_sf"/>
</dbReference>
<dbReference type="Proteomes" id="UP001274830">
    <property type="component" value="Unassembled WGS sequence"/>
</dbReference>
<evidence type="ECO:0000259" key="1">
    <source>
        <dbReference type="Pfam" id="PF14479"/>
    </source>
</evidence>
<reference evidence="2" key="1">
    <citation type="submission" date="2023-07" db="EMBL/GenBank/DDBJ databases">
        <title>Black Yeasts Isolated from many extreme environments.</title>
        <authorList>
            <person name="Coleine C."/>
            <person name="Stajich J.E."/>
            <person name="Selbmann L."/>
        </authorList>
    </citation>
    <scope>NUCLEOTIDE SEQUENCE</scope>
    <source>
        <strain evidence="2">CCFEE 5485</strain>
    </source>
</reference>